<keyword evidence="3" id="KW-1185">Reference proteome</keyword>
<comment type="caution">
    <text evidence="2">The sequence shown here is derived from an EMBL/GenBank/DDBJ whole genome shotgun (WGS) entry which is preliminary data.</text>
</comment>
<dbReference type="AlphaFoldDB" id="A0A917QZX5"/>
<protein>
    <recommendedName>
        <fullName evidence="4">Mini-circle protein</fullName>
    </recommendedName>
</protein>
<evidence type="ECO:0000256" key="1">
    <source>
        <dbReference type="SAM" id="MobiDB-lite"/>
    </source>
</evidence>
<sequence length="211" mass="23142">MAGHAAEAGETSGRPGGTAPVAGPDPSDLVPVFGWSNVFVHPDDDPRSDGGFQDERSMLVGYLRDHRLTLEMKCSGLDAEALARRTVPPSKMSLLGLVRHMADVERNWFRNHMDGQDAPSHFSADERDGDFDGAVADPEVVAQAWDTWRAEVAFAERFVDQAPDLGIVGKGNRKHGQLALREVLLHMIEEYARHNGHADLLRERIDGRVGA</sequence>
<gene>
    <name evidence="2" type="ORF">GCM10007964_22990</name>
</gene>
<accession>A0A917QZX5</accession>
<reference evidence="2" key="1">
    <citation type="journal article" date="2014" name="Int. J. Syst. Evol. Microbiol.">
        <title>Complete genome sequence of Corynebacterium casei LMG S-19264T (=DSM 44701T), isolated from a smear-ripened cheese.</title>
        <authorList>
            <consortium name="US DOE Joint Genome Institute (JGI-PGF)"/>
            <person name="Walter F."/>
            <person name="Albersmeier A."/>
            <person name="Kalinowski J."/>
            <person name="Ruckert C."/>
        </authorList>
    </citation>
    <scope>NUCLEOTIDE SEQUENCE</scope>
    <source>
        <strain evidence="2">JCM 13064</strain>
    </source>
</reference>
<name>A0A917QZX5_9ACTN</name>
<dbReference type="SUPFAM" id="SSF109854">
    <property type="entry name" value="DinB/YfiT-like putative metalloenzymes"/>
    <property type="match status" value="1"/>
</dbReference>
<dbReference type="RefSeq" id="WP_229691049.1">
    <property type="nucleotide sequence ID" value="NZ_BMNT01000011.1"/>
</dbReference>
<evidence type="ECO:0008006" key="4">
    <source>
        <dbReference type="Google" id="ProtNLM"/>
    </source>
</evidence>
<dbReference type="Proteomes" id="UP000645217">
    <property type="component" value="Unassembled WGS sequence"/>
</dbReference>
<reference evidence="2" key="2">
    <citation type="submission" date="2020-09" db="EMBL/GenBank/DDBJ databases">
        <authorList>
            <person name="Sun Q."/>
            <person name="Ohkuma M."/>
        </authorList>
    </citation>
    <scope>NUCLEOTIDE SEQUENCE</scope>
    <source>
        <strain evidence="2">JCM 13064</strain>
    </source>
</reference>
<organism evidence="2 3">
    <name type="scientific">Sphaerisporangium melleum</name>
    <dbReference type="NCBI Taxonomy" id="321316"/>
    <lineage>
        <taxon>Bacteria</taxon>
        <taxon>Bacillati</taxon>
        <taxon>Actinomycetota</taxon>
        <taxon>Actinomycetes</taxon>
        <taxon>Streptosporangiales</taxon>
        <taxon>Streptosporangiaceae</taxon>
        <taxon>Sphaerisporangium</taxon>
    </lineage>
</organism>
<dbReference type="InterPro" id="IPR034660">
    <property type="entry name" value="DinB/YfiT-like"/>
</dbReference>
<dbReference type="InterPro" id="IPR007061">
    <property type="entry name" value="MST-like"/>
</dbReference>
<proteinExistence type="predicted"/>
<evidence type="ECO:0000313" key="2">
    <source>
        <dbReference type="EMBL" id="GGK79748.1"/>
    </source>
</evidence>
<evidence type="ECO:0000313" key="3">
    <source>
        <dbReference type="Proteomes" id="UP000645217"/>
    </source>
</evidence>
<dbReference type="Pfam" id="PF04978">
    <property type="entry name" value="MST"/>
    <property type="match status" value="1"/>
</dbReference>
<dbReference type="Gene3D" id="1.20.120.450">
    <property type="entry name" value="dinb family like domain"/>
    <property type="match status" value="1"/>
</dbReference>
<feature type="region of interest" description="Disordered" evidence="1">
    <location>
        <begin position="1"/>
        <end position="27"/>
    </location>
</feature>
<dbReference type="EMBL" id="BMNT01000011">
    <property type="protein sequence ID" value="GGK79748.1"/>
    <property type="molecule type" value="Genomic_DNA"/>
</dbReference>